<evidence type="ECO:0000256" key="1">
    <source>
        <dbReference type="SAM" id="Coils"/>
    </source>
</evidence>
<accession>A0A1W1VJB2</accession>
<keyword evidence="1" id="KW-0175">Coiled coil</keyword>
<keyword evidence="3" id="KW-1185">Reference proteome</keyword>
<dbReference type="EMBL" id="FWWU01000009">
    <property type="protein sequence ID" value="SMB93141.1"/>
    <property type="molecule type" value="Genomic_DNA"/>
</dbReference>
<sequence length="96" mass="11445">MKIAELTTLLREQERLANEFENLMEQLEQHPILNLVDPTASDHFQSLQRSRAISQEAIEKREEMVVFLKDFNVRLQANVNYLQRLLKEFDEQDEEV</sequence>
<proteinExistence type="predicted"/>
<reference evidence="2 3" key="1">
    <citation type="submission" date="2017-04" db="EMBL/GenBank/DDBJ databases">
        <authorList>
            <person name="Afonso C.L."/>
            <person name="Miller P.J."/>
            <person name="Scott M.A."/>
            <person name="Spackman E."/>
            <person name="Goraichik I."/>
            <person name="Dimitrov K.M."/>
            <person name="Suarez D.L."/>
            <person name="Swayne D.E."/>
        </authorList>
    </citation>
    <scope>NUCLEOTIDE SEQUENCE [LARGE SCALE GENOMIC DNA]</scope>
    <source>
        <strain evidence="2 3">KR-140</strain>
    </source>
</reference>
<organism evidence="2 3">
    <name type="scientific">Deinococcus hopiensis KR-140</name>
    <dbReference type="NCBI Taxonomy" id="695939"/>
    <lineage>
        <taxon>Bacteria</taxon>
        <taxon>Thermotogati</taxon>
        <taxon>Deinococcota</taxon>
        <taxon>Deinococci</taxon>
        <taxon>Deinococcales</taxon>
        <taxon>Deinococcaceae</taxon>
        <taxon>Deinococcus</taxon>
    </lineage>
</organism>
<feature type="coiled-coil region" evidence="1">
    <location>
        <begin position="3"/>
        <end position="30"/>
    </location>
</feature>
<evidence type="ECO:0008006" key="4">
    <source>
        <dbReference type="Google" id="ProtNLM"/>
    </source>
</evidence>
<gene>
    <name evidence="2" type="ORF">SAMN00790413_01863</name>
</gene>
<evidence type="ECO:0000313" key="2">
    <source>
        <dbReference type="EMBL" id="SMB93141.1"/>
    </source>
</evidence>
<dbReference type="AlphaFoldDB" id="A0A1W1VJB2"/>
<evidence type="ECO:0000313" key="3">
    <source>
        <dbReference type="Proteomes" id="UP000192582"/>
    </source>
</evidence>
<dbReference type="Proteomes" id="UP000192582">
    <property type="component" value="Unassembled WGS sequence"/>
</dbReference>
<dbReference type="RefSeq" id="WP_084049248.1">
    <property type="nucleotide sequence ID" value="NZ_FWWU01000009.1"/>
</dbReference>
<protein>
    <recommendedName>
        <fullName evidence="4">FlgN protein</fullName>
    </recommendedName>
</protein>
<name>A0A1W1VJB2_9DEIO</name>